<dbReference type="SMART" id="SM01004">
    <property type="entry name" value="ALAD"/>
    <property type="match status" value="1"/>
</dbReference>
<evidence type="ECO:0000256" key="1">
    <source>
        <dbReference type="ARBA" id="ARBA00004694"/>
    </source>
</evidence>
<dbReference type="SUPFAM" id="SSF51569">
    <property type="entry name" value="Aldolase"/>
    <property type="match status" value="1"/>
</dbReference>
<keyword evidence="5" id="KW-0350">Heme biosynthesis</keyword>
<dbReference type="PROSITE" id="PS00169">
    <property type="entry name" value="D_ALA_DEHYDRATASE"/>
    <property type="match status" value="1"/>
</dbReference>
<dbReference type="UniPathway" id="UPA00251">
    <property type="reaction ID" value="UER00318"/>
</dbReference>
<dbReference type="InterPro" id="IPR013785">
    <property type="entry name" value="Aldolase_TIM"/>
</dbReference>
<evidence type="ECO:0000256" key="5">
    <source>
        <dbReference type="ARBA" id="ARBA00023133"/>
    </source>
</evidence>
<dbReference type="PANTHER" id="PTHR11458:SF0">
    <property type="entry name" value="DELTA-AMINOLEVULINIC ACID DEHYDRATASE"/>
    <property type="match status" value="1"/>
</dbReference>
<reference evidence="10" key="1">
    <citation type="submission" date="2018-06" db="EMBL/GenBank/DDBJ databases">
        <authorList>
            <person name="Zhirakovskaya E."/>
        </authorList>
    </citation>
    <scope>NUCLEOTIDE SEQUENCE</scope>
</reference>
<evidence type="ECO:0000256" key="6">
    <source>
        <dbReference type="ARBA" id="ARBA00023239"/>
    </source>
</evidence>
<keyword evidence="7" id="KW-0627">Porphyrin biosynthesis</keyword>
<dbReference type="PIRSF" id="PIRSF001415">
    <property type="entry name" value="Porphbilin_synth"/>
    <property type="match status" value="1"/>
</dbReference>
<sequence length="319" mass="35885">MQFRRLRKTQTIRNLVRETTLTSDDFIQPFFIVEGKNKREAIDSMPGIYRYSIDLLLKSIEKYQKAGGKAGLFFGLPKKKNLLASEAYTPNGIVQKAIKAVKKEFPHFIIITDVCLCAYTTHGHCGVIQNNYVDNDKTLPLLTKMAVSHAEAGADIVAPSDMMDFRVARIREGLDKNKFNGIGIMSYAVKYASAFYGPFRDAAQSGAQFGGRKTYQMDYANQREALKEARQDVMEGADFIMVKPALSYLDIISLLKKELTAPIVAYSVSGEYSMIKAAAQKKWIDERDIVLEILTSIKRAGADIIITYYAQQVLKWLKS</sequence>
<dbReference type="NCBIfam" id="NF006762">
    <property type="entry name" value="PRK09283.1"/>
    <property type="match status" value="1"/>
</dbReference>
<protein>
    <recommendedName>
        <fullName evidence="4">Delta-aminolevulinic acid dehydratase</fullName>
        <ecNumber evidence="3">4.2.1.24</ecNumber>
    </recommendedName>
    <alternativeName>
        <fullName evidence="8">Porphobilinogen synthase</fullName>
    </alternativeName>
</protein>
<dbReference type="EC" id="4.2.1.24" evidence="3"/>
<evidence type="ECO:0000256" key="4">
    <source>
        <dbReference type="ARBA" id="ARBA00020771"/>
    </source>
</evidence>
<evidence type="ECO:0000256" key="7">
    <source>
        <dbReference type="ARBA" id="ARBA00023244"/>
    </source>
</evidence>
<dbReference type="InterPro" id="IPR001731">
    <property type="entry name" value="ALAD"/>
</dbReference>
<dbReference type="InterPro" id="IPR030656">
    <property type="entry name" value="ALAD_AS"/>
</dbReference>
<proteinExistence type="inferred from homology"/>
<comment type="catalytic activity">
    <reaction evidence="9">
        <text>2 5-aminolevulinate = porphobilinogen + 2 H2O + H(+)</text>
        <dbReference type="Rhea" id="RHEA:24064"/>
        <dbReference type="ChEBI" id="CHEBI:15377"/>
        <dbReference type="ChEBI" id="CHEBI:15378"/>
        <dbReference type="ChEBI" id="CHEBI:58126"/>
        <dbReference type="ChEBI" id="CHEBI:356416"/>
        <dbReference type="EC" id="4.2.1.24"/>
    </reaction>
</comment>
<evidence type="ECO:0000256" key="3">
    <source>
        <dbReference type="ARBA" id="ARBA00012053"/>
    </source>
</evidence>
<evidence type="ECO:0000313" key="10">
    <source>
        <dbReference type="EMBL" id="VAX37378.1"/>
    </source>
</evidence>
<comment type="similarity">
    <text evidence="2">Belongs to the ALAD family.</text>
</comment>
<dbReference type="AlphaFoldDB" id="A0A3B1DMU3"/>
<name>A0A3B1DMU3_9ZZZZ</name>
<dbReference type="EMBL" id="UOGJ01000127">
    <property type="protein sequence ID" value="VAX37378.1"/>
    <property type="molecule type" value="Genomic_DNA"/>
</dbReference>
<dbReference type="FunFam" id="3.20.20.70:FF:000019">
    <property type="entry name" value="Delta-aminolevulinic acid dehydratase"/>
    <property type="match status" value="1"/>
</dbReference>
<evidence type="ECO:0000256" key="8">
    <source>
        <dbReference type="ARBA" id="ARBA00032837"/>
    </source>
</evidence>
<dbReference type="CDD" id="cd00384">
    <property type="entry name" value="ALAD_PBGS"/>
    <property type="match status" value="1"/>
</dbReference>
<dbReference type="GO" id="GO:0008270">
    <property type="term" value="F:zinc ion binding"/>
    <property type="evidence" value="ECO:0007669"/>
    <property type="project" value="TreeGrafter"/>
</dbReference>
<gene>
    <name evidence="10" type="ORF">MNBD_UNCLBAC01-908</name>
</gene>
<evidence type="ECO:0000256" key="9">
    <source>
        <dbReference type="ARBA" id="ARBA00047651"/>
    </source>
</evidence>
<dbReference type="GO" id="GO:0006782">
    <property type="term" value="P:protoporphyrinogen IX biosynthetic process"/>
    <property type="evidence" value="ECO:0007669"/>
    <property type="project" value="UniProtKB-UniPathway"/>
</dbReference>
<dbReference type="PANTHER" id="PTHR11458">
    <property type="entry name" value="DELTA-AMINOLEVULINIC ACID DEHYDRATASE"/>
    <property type="match status" value="1"/>
</dbReference>
<dbReference type="Pfam" id="PF00490">
    <property type="entry name" value="ALAD"/>
    <property type="match status" value="1"/>
</dbReference>
<evidence type="ECO:0000256" key="2">
    <source>
        <dbReference type="ARBA" id="ARBA00008055"/>
    </source>
</evidence>
<dbReference type="Gene3D" id="3.20.20.70">
    <property type="entry name" value="Aldolase class I"/>
    <property type="match status" value="1"/>
</dbReference>
<dbReference type="GO" id="GO:0004655">
    <property type="term" value="F:porphobilinogen synthase activity"/>
    <property type="evidence" value="ECO:0007669"/>
    <property type="project" value="UniProtKB-EC"/>
</dbReference>
<organism evidence="10">
    <name type="scientific">hydrothermal vent metagenome</name>
    <dbReference type="NCBI Taxonomy" id="652676"/>
    <lineage>
        <taxon>unclassified sequences</taxon>
        <taxon>metagenomes</taxon>
        <taxon>ecological metagenomes</taxon>
    </lineage>
</organism>
<accession>A0A3B1DMU3</accession>
<dbReference type="GO" id="GO:0005829">
    <property type="term" value="C:cytosol"/>
    <property type="evidence" value="ECO:0007669"/>
    <property type="project" value="TreeGrafter"/>
</dbReference>
<dbReference type="PRINTS" id="PR00144">
    <property type="entry name" value="DALDHYDRTASE"/>
</dbReference>
<keyword evidence="6 10" id="KW-0456">Lyase</keyword>
<comment type="pathway">
    <text evidence="1">Porphyrin-containing compound metabolism; protoporphyrin-IX biosynthesis; coproporphyrinogen-III from 5-aminolevulinate: step 1/4.</text>
</comment>